<evidence type="ECO:0000256" key="6">
    <source>
        <dbReference type="SAM" id="MobiDB-lite"/>
    </source>
</evidence>
<dbReference type="InterPro" id="IPR000620">
    <property type="entry name" value="EamA_dom"/>
</dbReference>
<dbReference type="AlphaFoldDB" id="A0A5J5J2Q3"/>
<dbReference type="SUPFAM" id="SSF103481">
    <property type="entry name" value="Multidrug resistance efflux transporter EmrE"/>
    <property type="match status" value="2"/>
</dbReference>
<dbReference type="EMBL" id="VYSA01000001">
    <property type="protein sequence ID" value="KAA9110346.1"/>
    <property type="molecule type" value="Genomic_DNA"/>
</dbReference>
<comment type="subcellular location">
    <subcellularLocation>
        <location evidence="1">Membrane</location>
        <topology evidence="1">Multi-pass membrane protein</topology>
    </subcellularLocation>
</comment>
<evidence type="ECO:0000256" key="2">
    <source>
        <dbReference type="ARBA" id="ARBA00007362"/>
    </source>
</evidence>
<organism evidence="9 10">
    <name type="scientific">Microbacterium rhizomatis</name>
    <dbReference type="NCBI Taxonomy" id="1631477"/>
    <lineage>
        <taxon>Bacteria</taxon>
        <taxon>Bacillati</taxon>
        <taxon>Actinomycetota</taxon>
        <taxon>Actinomycetes</taxon>
        <taxon>Micrococcales</taxon>
        <taxon>Microbacteriaceae</taxon>
        <taxon>Microbacterium</taxon>
    </lineage>
</organism>
<evidence type="ECO:0000259" key="8">
    <source>
        <dbReference type="Pfam" id="PF00892"/>
    </source>
</evidence>
<dbReference type="PANTHER" id="PTHR32322:SF2">
    <property type="entry name" value="EAMA DOMAIN-CONTAINING PROTEIN"/>
    <property type="match status" value="1"/>
</dbReference>
<feature type="compositionally biased region" description="Basic and acidic residues" evidence="6">
    <location>
        <begin position="325"/>
        <end position="339"/>
    </location>
</feature>
<feature type="transmembrane region" description="Helical" evidence="7">
    <location>
        <begin position="186"/>
        <end position="205"/>
    </location>
</feature>
<keyword evidence="3 7" id="KW-0812">Transmembrane</keyword>
<protein>
    <submittedName>
        <fullName evidence="9">DMT family transporter</fullName>
    </submittedName>
</protein>
<reference evidence="10" key="1">
    <citation type="submission" date="2019-09" db="EMBL/GenBank/DDBJ databases">
        <title>Mumia zhuanghuii sp. nov. isolated from the intestinal contents of plateau pika (Ochotona curzoniae) in the Qinghai-Tibet plateau of China.</title>
        <authorList>
            <person name="Tian Z."/>
        </authorList>
    </citation>
    <scope>NUCLEOTIDE SEQUENCE [LARGE SCALE GENOMIC DNA]</scope>
    <source>
        <strain evidence="10">JCM 30598</strain>
    </source>
</reference>
<dbReference type="RefSeq" id="WP_150447132.1">
    <property type="nucleotide sequence ID" value="NZ_VYSA01000001.1"/>
</dbReference>
<dbReference type="PROSITE" id="PS51257">
    <property type="entry name" value="PROKAR_LIPOPROTEIN"/>
    <property type="match status" value="1"/>
</dbReference>
<keyword evidence="10" id="KW-1185">Reference proteome</keyword>
<feature type="domain" description="EamA" evidence="8">
    <location>
        <begin position="23"/>
        <end position="150"/>
    </location>
</feature>
<evidence type="ECO:0000256" key="1">
    <source>
        <dbReference type="ARBA" id="ARBA00004141"/>
    </source>
</evidence>
<dbReference type="InterPro" id="IPR037185">
    <property type="entry name" value="EmrE-like"/>
</dbReference>
<feature type="transmembrane region" description="Helical" evidence="7">
    <location>
        <begin position="159"/>
        <end position="179"/>
    </location>
</feature>
<dbReference type="PANTHER" id="PTHR32322">
    <property type="entry name" value="INNER MEMBRANE TRANSPORTER"/>
    <property type="match status" value="1"/>
</dbReference>
<dbReference type="InterPro" id="IPR050638">
    <property type="entry name" value="AA-Vitamin_Transporters"/>
</dbReference>
<gene>
    <name evidence="9" type="ORF">F6B43_01215</name>
</gene>
<evidence type="ECO:0000256" key="3">
    <source>
        <dbReference type="ARBA" id="ARBA00022692"/>
    </source>
</evidence>
<dbReference type="GO" id="GO:0016020">
    <property type="term" value="C:membrane"/>
    <property type="evidence" value="ECO:0007669"/>
    <property type="project" value="UniProtKB-SubCell"/>
</dbReference>
<feature type="region of interest" description="Disordered" evidence="6">
    <location>
        <begin position="300"/>
        <end position="339"/>
    </location>
</feature>
<comment type="similarity">
    <text evidence="2">Belongs to the EamA transporter family.</text>
</comment>
<feature type="domain" description="EamA" evidence="8">
    <location>
        <begin position="157"/>
        <end position="289"/>
    </location>
</feature>
<evidence type="ECO:0000313" key="10">
    <source>
        <dbReference type="Proteomes" id="UP000325827"/>
    </source>
</evidence>
<keyword evidence="5 7" id="KW-0472">Membrane</keyword>
<feature type="transmembrane region" description="Helical" evidence="7">
    <location>
        <begin position="273"/>
        <end position="291"/>
    </location>
</feature>
<name>A0A5J5J2Q3_9MICO</name>
<accession>A0A5J5J2Q3</accession>
<feature type="transmembrane region" description="Helical" evidence="7">
    <location>
        <begin position="217"/>
        <end position="238"/>
    </location>
</feature>
<feature type="transmembrane region" description="Helical" evidence="7">
    <location>
        <begin position="46"/>
        <end position="66"/>
    </location>
</feature>
<feature type="transmembrane region" description="Helical" evidence="7">
    <location>
        <begin position="134"/>
        <end position="153"/>
    </location>
</feature>
<evidence type="ECO:0000256" key="5">
    <source>
        <dbReference type="ARBA" id="ARBA00023136"/>
    </source>
</evidence>
<feature type="transmembrane region" description="Helical" evidence="7">
    <location>
        <begin position="21"/>
        <end position="40"/>
    </location>
</feature>
<feature type="transmembrane region" description="Helical" evidence="7">
    <location>
        <begin position="245"/>
        <end position="267"/>
    </location>
</feature>
<keyword evidence="4 7" id="KW-1133">Transmembrane helix</keyword>
<dbReference type="Proteomes" id="UP000325827">
    <property type="component" value="Unassembled WGS sequence"/>
</dbReference>
<evidence type="ECO:0000256" key="4">
    <source>
        <dbReference type="ARBA" id="ARBA00022989"/>
    </source>
</evidence>
<evidence type="ECO:0000256" key="7">
    <source>
        <dbReference type="SAM" id="Phobius"/>
    </source>
</evidence>
<comment type="caution">
    <text evidence="9">The sequence shown here is derived from an EMBL/GenBank/DDBJ whole genome shotgun (WGS) entry which is preliminary data.</text>
</comment>
<proteinExistence type="inferred from homology"/>
<evidence type="ECO:0000313" key="9">
    <source>
        <dbReference type="EMBL" id="KAA9110346.1"/>
    </source>
</evidence>
<dbReference type="Pfam" id="PF00892">
    <property type="entry name" value="EamA"/>
    <property type="match status" value="2"/>
</dbReference>
<dbReference type="OrthoDB" id="3728336at2"/>
<feature type="transmembrane region" description="Helical" evidence="7">
    <location>
        <begin position="78"/>
        <end position="100"/>
    </location>
</feature>
<feature type="transmembrane region" description="Helical" evidence="7">
    <location>
        <begin position="106"/>
        <end position="127"/>
    </location>
</feature>
<sequence length="339" mass="35461">MNTVVRPLADASRHGHPRPLRMLWVTLAWGSCFVAITVGLQDAPPLWLAALRALIAGVALATVAGIQRAPLPRDPKTWALIGCLGLVNIALAFATMFVAATGLSTGIASVLANAQPILILLPAWWLYRERPTPAAIAAIGLGFTGLLIIVLPSGLGTGAWLSLTSAAAITAGTLIGRIVHADVRVVAAAQLLIGGAILAGTAAVTEGPPTIDWNIRFILTLLSLSLVGTAATTVAWFTEIGRARLDLLAAWTLLVPVFGILLSLLILREDPGLWGWIGTVIVLIAMALLAIGSRRSEPSAVTATGNRAPRASADHATSDPDGLPDENHGPRSRPERKQR</sequence>